<comment type="subcellular location">
    <subcellularLocation>
        <location evidence="1">Cell membrane</location>
        <topology evidence="1">Multi-pass membrane protein</topology>
    </subcellularLocation>
</comment>
<proteinExistence type="predicted"/>
<gene>
    <name evidence="8" type="ORF">HQ497_07700</name>
</gene>
<sequence>MMWVFVTLISHYRRHPGQALTMGLGLISGVALWVAVQLINDHARSSYADADQLLGAEARYWIRSDNGLGIAVPDYIGLRRAGFDPLYPVIETQVRDAQGRSVAIIATDLLALPVGNGLGSSARYSNPFGASSWLALIQPDYQAWYPQSLATQLGIEAGQRLILASGERLPPALIQTQTQQGQRVFMDIAAAMAILGTDTFSYLGVGQLSEPEQLRLAALLPATLTLVTNHQALDLAQVTESLHTHLTALGLLSFAVGLFIVFNAVRFSLLARQGTLTTLREMGISLGMLSIAIIAESLLWSLFGTSLGLVMGYALSQLLLPAMATSLQSLYAAELGTLIGIRPTQVLLAFGLSLAGVVLALTLPLWLRARASIRRQRDTTAQWQLDQRGIRWMALVAMGLLGLAATLYPWLASIEQGFLILALVMFGGALLLPWLVLSLIEACARLLPKQQWLLRWAVSDALAQLPHLRIALMALLLTLTANIGVTTLVGSFRTALGDWLETRLAADIYVQVKSLDQEAIKRAPWLRGYSPRIGLDLRWQDRPTSIRGLDLNGPDTLGMVLAQDQGMPDQQVQDQALQAWRLGDGPVIPILANEQVRYLAHTPLGSMIELPTSAGLRRFEIIGYVHDYGNSSLAFYLPSETVMAHWPAAELLGAGLWLTEPSAQIDPDWLSNHLSALGIKPGQWVLQGEIKRISFAIFDRTFAITATLNTLTLLVAGLSLLTALLAVHQQRLPEYAHWRSMGVNFNQWLQIVALPLLLMLAVTLLLSLPLGFSLSWLLINKLNVIAFGWTMPLLWSWWPLAKLGILTLGIVLTTLTVSVVRVRQTLPTAIQQLAGDSG</sequence>
<dbReference type="Proteomes" id="UP000754644">
    <property type="component" value="Unassembled WGS sequence"/>
</dbReference>
<evidence type="ECO:0000256" key="2">
    <source>
        <dbReference type="ARBA" id="ARBA00022475"/>
    </source>
</evidence>
<evidence type="ECO:0000256" key="4">
    <source>
        <dbReference type="ARBA" id="ARBA00022989"/>
    </source>
</evidence>
<feature type="transmembrane region" description="Helical" evidence="6">
    <location>
        <begin position="392"/>
        <end position="411"/>
    </location>
</feature>
<dbReference type="GO" id="GO:0005886">
    <property type="term" value="C:plasma membrane"/>
    <property type="evidence" value="ECO:0007669"/>
    <property type="project" value="UniProtKB-SubCell"/>
</dbReference>
<dbReference type="InterPro" id="IPR003838">
    <property type="entry name" value="ABC3_permease_C"/>
</dbReference>
<evidence type="ECO:0000256" key="5">
    <source>
        <dbReference type="ARBA" id="ARBA00023136"/>
    </source>
</evidence>
<evidence type="ECO:0000256" key="6">
    <source>
        <dbReference type="SAM" id="Phobius"/>
    </source>
</evidence>
<name>A0A973A8Z3_9GAMM</name>
<comment type="caution">
    <text evidence="8">The sequence shown here is derived from an EMBL/GenBank/DDBJ whole genome shotgun (WGS) entry which is preliminary data.</text>
</comment>
<evidence type="ECO:0000256" key="1">
    <source>
        <dbReference type="ARBA" id="ARBA00004651"/>
    </source>
</evidence>
<dbReference type="Pfam" id="PF02687">
    <property type="entry name" value="FtsX"/>
    <property type="match status" value="2"/>
</dbReference>
<keyword evidence="2" id="KW-1003">Cell membrane</keyword>
<evidence type="ECO:0000313" key="8">
    <source>
        <dbReference type="EMBL" id="NQV65233.1"/>
    </source>
</evidence>
<feature type="transmembrane region" description="Helical" evidence="6">
    <location>
        <begin position="286"/>
        <end position="315"/>
    </location>
</feature>
<evidence type="ECO:0000259" key="7">
    <source>
        <dbReference type="Pfam" id="PF02687"/>
    </source>
</evidence>
<dbReference type="AlphaFoldDB" id="A0A973A8Z3"/>
<feature type="transmembrane region" description="Helical" evidence="6">
    <location>
        <begin position="417"/>
        <end position="440"/>
    </location>
</feature>
<dbReference type="PANTHER" id="PTHR30287">
    <property type="entry name" value="MEMBRANE COMPONENT OF PREDICTED ABC SUPERFAMILY METABOLITE UPTAKE TRANSPORTER"/>
    <property type="match status" value="1"/>
</dbReference>
<feature type="transmembrane region" description="Helical" evidence="6">
    <location>
        <begin position="747"/>
        <end position="766"/>
    </location>
</feature>
<feature type="transmembrane region" description="Helical" evidence="6">
    <location>
        <begin position="701"/>
        <end position="727"/>
    </location>
</feature>
<keyword evidence="3 6" id="KW-0812">Transmembrane</keyword>
<keyword evidence="5 6" id="KW-0472">Membrane</keyword>
<accession>A0A973A8Z3</accession>
<feature type="transmembrane region" description="Helical" evidence="6">
    <location>
        <begin position="346"/>
        <end position="367"/>
    </location>
</feature>
<protein>
    <submittedName>
        <fullName evidence="8">ABC transporter permease</fullName>
    </submittedName>
</protein>
<evidence type="ECO:0000256" key="3">
    <source>
        <dbReference type="ARBA" id="ARBA00022692"/>
    </source>
</evidence>
<feature type="domain" description="ABC3 transporter permease C-terminal" evidence="7">
    <location>
        <begin position="709"/>
        <end position="825"/>
    </location>
</feature>
<feature type="domain" description="ABC3 transporter permease C-terminal" evidence="7">
    <location>
        <begin position="249"/>
        <end position="372"/>
    </location>
</feature>
<reference evidence="8" key="1">
    <citation type="submission" date="2020-05" db="EMBL/GenBank/DDBJ databases">
        <title>Sulfur intermediates as new biogeochemical hubs in an aquatic model microbial ecosystem.</title>
        <authorList>
            <person name="Vigneron A."/>
        </authorList>
    </citation>
    <scope>NUCLEOTIDE SEQUENCE</scope>
    <source>
        <strain evidence="8">Bin.250</strain>
    </source>
</reference>
<organism evidence="8 9">
    <name type="scientific">SAR86 cluster bacterium</name>
    <dbReference type="NCBI Taxonomy" id="2030880"/>
    <lineage>
        <taxon>Bacteria</taxon>
        <taxon>Pseudomonadati</taxon>
        <taxon>Pseudomonadota</taxon>
        <taxon>Gammaproteobacteria</taxon>
        <taxon>SAR86 cluster</taxon>
    </lineage>
</organism>
<keyword evidence="4 6" id="KW-1133">Transmembrane helix</keyword>
<feature type="transmembrane region" description="Helical" evidence="6">
    <location>
        <begin position="184"/>
        <end position="205"/>
    </location>
</feature>
<feature type="transmembrane region" description="Helical" evidence="6">
    <location>
        <begin position="20"/>
        <end position="39"/>
    </location>
</feature>
<dbReference type="InterPro" id="IPR038766">
    <property type="entry name" value="Membrane_comp_ABC_pdt"/>
</dbReference>
<dbReference type="EMBL" id="JABMOJ010000289">
    <property type="protein sequence ID" value="NQV65233.1"/>
    <property type="molecule type" value="Genomic_DNA"/>
</dbReference>
<feature type="transmembrane region" description="Helical" evidence="6">
    <location>
        <begin position="246"/>
        <end position="265"/>
    </location>
</feature>
<evidence type="ECO:0000313" key="9">
    <source>
        <dbReference type="Proteomes" id="UP000754644"/>
    </source>
</evidence>
<dbReference type="PANTHER" id="PTHR30287:SF2">
    <property type="entry name" value="BLL1001 PROTEIN"/>
    <property type="match status" value="1"/>
</dbReference>
<feature type="transmembrane region" description="Helical" evidence="6">
    <location>
        <begin position="804"/>
        <end position="822"/>
    </location>
</feature>